<keyword evidence="2" id="KW-1185">Reference proteome</keyword>
<reference evidence="1 2" key="1">
    <citation type="journal article" date="2017" name="Plant Biotechnol. J.">
        <title>A comprehensive draft genome sequence for lupin (Lupinus angustifolius), an emerging health food: insights into plant-microbe interactions and legume evolution.</title>
        <authorList>
            <person name="Hane J.K."/>
            <person name="Ming Y."/>
            <person name="Kamphuis L.G."/>
            <person name="Nelson M.N."/>
            <person name="Garg G."/>
            <person name="Atkins C.A."/>
            <person name="Bayer P.E."/>
            <person name="Bravo A."/>
            <person name="Bringans S."/>
            <person name="Cannon S."/>
            <person name="Edwards D."/>
            <person name="Foley R."/>
            <person name="Gao L.L."/>
            <person name="Harrison M.J."/>
            <person name="Huang W."/>
            <person name="Hurgobin B."/>
            <person name="Li S."/>
            <person name="Liu C.W."/>
            <person name="McGrath A."/>
            <person name="Morahan G."/>
            <person name="Murray J."/>
            <person name="Weller J."/>
            <person name="Jian J."/>
            <person name="Singh K.B."/>
        </authorList>
    </citation>
    <scope>NUCLEOTIDE SEQUENCE [LARGE SCALE GENOMIC DNA]</scope>
    <source>
        <strain evidence="2">cv. Tanjil</strain>
        <tissue evidence="1">Whole plant</tissue>
    </source>
</reference>
<protein>
    <submittedName>
        <fullName evidence="1">Uncharacterized protein</fullName>
    </submittedName>
</protein>
<proteinExistence type="predicted"/>
<sequence length="229" mass="26040">MSSMLEHMDAYYLRRILRSLFRTVIFNFNLGQDELLLKLGIGKTPMHAYKLHDNGQSEPAAAKVLHDLVSLVHNHVGANQDQQSLSASVNVNELRESDKCEKKVNFNWRDDPIAKILWDVESQTLQNVFLAMAHNFSRTLEAFVLHVLSPIGAEVISQKIDEMDQQILEEDRSRFYEVFFSAFDDQSAAMNLILKGKESFTQQAFKSVMGKFVGLRLESSKPGSDEMPS</sequence>
<dbReference type="Proteomes" id="UP000188354">
    <property type="component" value="Chromosome LG04"/>
</dbReference>
<organism evidence="1 2">
    <name type="scientific">Lupinus angustifolius</name>
    <name type="common">Narrow-leaved blue lupine</name>
    <dbReference type="NCBI Taxonomy" id="3871"/>
    <lineage>
        <taxon>Eukaryota</taxon>
        <taxon>Viridiplantae</taxon>
        <taxon>Streptophyta</taxon>
        <taxon>Embryophyta</taxon>
        <taxon>Tracheophyta</taxon>
        <taxon>Spermatophyta</taxon>
        <taxon>Magnoliopsida</taxon>
        <taxon>eudicotyledons</taxon>
        <taxon>Gunneridae</taxon>
        <taxon>Pentapetalae</taxon>
        <taxon>rosids</taxon>
        <taxon>fabids</taxon>
        <taxon>Fabales</taxon>
        <taxon>Fabaceae</taxon>
        <taxon>Papilionoideae</taxon>
        <taxon>50 kb inversion clade</taxon>
        <taxon>genistoids sensu lato</taxon>
        <taxon>core genistoids</taxon>
        <taxon>Genisteae</taxon>
        <taxon>Lupinus</taxon>
    </lineage>
</organism>
<name>A0A4P1RKD2_LUPAN</name>
<dbReference type="AlphaFoldDB" id="A0A4P1RKD2"/>
<accession>A0A4P1RKD2</accession>
<evidence type="ECO:0000313" key="1">
    <source>
        <dbReference type="EMBL" id="OIW12649.1"/>
    </source>
</evidence>
<evidence type="ECO:0000313" key="2">
    <source>
        <dbReference type="Proteomes" id="UP000188354"/>
    </source>
</evidence>
<dbReference type="EMBL" id="CM007364">
    <property type="protein sequence ID" value="OIW12649.1"/>
    <property type="molecule type" value="Genomic_DNA"/>
</dbReference>
<dbReference type="Gramene" id="OIW12649">
    <property type="protein sequence ID" value="OIW12649"/>
    <property type="gene ID" value="TanjilG_24582"/>
</dbReference>
<dbReference type="STRING" id="3871.A0A4P1RKD2"/>
<gene>
    <name evidence="1" type="ORF">TanjilG_24582</name>
</gene>